<organism evidence="1">
    <name type="scientific">mine drainage metagenome</name>
    <dbReference type="NCBI Taxonomy" id="410659"/>
    <lineage>
        <taxon>unclassified sequences</taxon>
        <taxon>metagenomes</taxon>
        <taxon>ecological metagenomes</taxon>
    </lineage>
</organism>
<dbReference type="AlphaFoldDB" id="T1BRE2"/>
<dbReference type="EMBL" id="AUZY01002328">
    <property type="protein sequence ID" value="EQD72442.1"/>
    <property type="molecule type" value="Genomic_DNA"/>
</dbReference>
<name>T1BRE2_9ZZZZ</name>
<reference evidence="1" key="2">
    <citation type="journal article" date="2014" name="ISME J.">
        <title>Microbial stratification in low pH oxic and suboxic macroscopic growths along an acid mine drainage.</title>
        <authorList>
            <person name="Mendez-Garcia C."/>
            <person name="Mesa V."/>
            <person name="Sprenger R.R."/>
            <person name="Richter M."/>
            <person name="Diez M.S."/>
            <person name="Solano J."/>
            <person name="Bargiela R."/>
            <person name="Golyshina O.V."/>
            <person name="Manteca A."/>
            <person name="Ramos J.L."/>
            <person name="Gallego J.R."/>
            <person name="Llorente I."/>
            <person name="Martins Dos Santos V.A."/>
            <person name="Jensen O.N."/>
            <person name="Pelaez A.I."/>
            <person name="Sanchez J."/>
            <person name="Ferrer M."/>
        </authorList>
    </citation>
    <scope>NUCLEOTIDE SEQUENCE</scope>
</reference>
<sequence length="65" mass="7027">TAQMQASFDRLNARRSTAVPPELIGRIAPTRTEGINLRGVFRFPVEAYAERLLPATSRKAAAGSA</sequence>
<gene>
    <name evidence="1" type="ORF">B1B_03755</name>
</gene>
<comment type="caution">
    <text evidence="1">The sequence shown here is derived from an EMBL/GenBank/DDBJ whole genome shotgun (WGS) entry which is preliminary data.</text>
</comment>
<protein>
    <submittedName>
        <fullName evidence="1">Transposase, Tn3</fullName>
    </submittedName>
</protein>
<feature type="non-terminal residue" evidence="1">
    <location>
        <position position="1"/>
    </location>
</feature>
<accession>T1BRE2</accession>
<proteinExistence type="predicted"/>
<reference evidence="1" key="1">
    <citation type="submission" date="2013-08" db="EMBL/GenBank/DDBJ databases">
        <authorList>
            <person name="Mendez C."/>
            <person name="Richter M."/>
            <person name="Ferrer M."/>
            <person name="Sanchez J."/>
        </authorList>
    </citation>
    <scope>NUCLEOTIDE SEQUENCE</scope>
</reference>
<evidence type="ECO:0000313" key="1">
    <source>
        <dbReference type="EMBL" id="EQD72442.1"/>
    </source>
</evidence>